<evidence type="ECO:0000259" key="3">
    <source>
        <dbReference type="Pfam" id="PF22974"/>
    </source>
</evidence>
<dbReference type="InterPro" id="IPR055647">
    <property type="entry name" value="DUF7223"/>
</dbReference>
<dbReference type="Pfam" id="PF23865">
    <property type="entry name" value="DUF7223"/>
    <property type="match status" value="1"/>
</dbReference>
<evidence type="ECO:0000256" key="1">
    <source>
        <dbReference type="SAM" id="MobiDB-lite"/>
    </source>
</evidence>
<comment type="caution">
    <text evidence="5">The sequence shown here is derived from an EMBL/GenBank/DDBJ whole genome shotgun (WGS) entry which is preliminary data.</text>
</comment>
<feature type="signal peptide" evidence="2">
    <location>
        <begin position="1"/>
        <end position="21"/>
    </location>
</feature>
<evidence type="ECO:0000313" key="6">
    <source>
        <dbReference type="Proteomes" id="UP001610563"/>
    </source>
</evidence>
<reference evidence="5 6" key="1">
    <citation type="submission" date="2024-07" db="EMBL/GenBank/DDBJ databases">
        <title>Section-level genome sequencing and comparative genomics of Aspergillus sections Usti and Cavernicolus.</title>
        <authorList>
            <consortium name="Lawrence Berkeley National Laboratory"/>
            <person name="Nybo J.L."/>
            <person name="Vesth T.C."/>
            <person name="Theobald S."/>
            <person name="Frisvad J.C."/>
            <person name="Larsen T.O."/>
            <person name="Kjaerboelling I."/>
            <person name="Rothschild-Mancinelli K."/>
            <person name="Lyhne E.K."/>
            <person name="Kogle M.E."/>
            <person name="Barry K."/>
            <person name="Clum A."/>
            <person name="Na H."/>
            <person name="Ledsgaard L."/>
            <person name="Lin J."/>
            <person name="Lipzen A."/>
            <person name="Kuo A."/>
            <person name="Riley R."/>
            <person name="Mondo S."/>
            <person name="Labutti K."/>
            <person name="Haridas S."/>
            <person name="Pangalinan J."/>
            <person name="Salamov A.A."/>
            <person name="Simmons B.A."/>
            <person name="Magnuson J.K."/>
            <person name="Chen J."/>
            <person name="Drula E."/>
            <person name="Henrissat B."/>
            <person name="Wiebenga A."/>
            <person name="Lubbers R.J."/>
            <person name="Gomes A.C."/>
            <person name="Makela M.R."/>
            <person name="Stajich J."/>
            <person name="Grigoriev I.V."/>
            <person name="Mortensen U.H."/>
            <person name="De Vries R.P."/>
            <person name="Baker S.E."/>
            <person name="Andersen M.R."/>
        </authorList>
    </citation>
    <scope>NUCLEOTIDE SEQUENCE [LARGE SCALE GENOMIC DNA]</scope>
    <source>
        <strain evidence="5 6">CBS 209.92</strain>
    </source>
</reference>
<feature type="chain" id="PRO_5047326029" evidence="2">
    <location>
        <begin position="22"/>
        <end position="885"/>
    </location>
</feature>
<gene>
    <name evidence="5" type="ORF">BJX66DRAFT_347715</name>
</gene>
<keyword evidence="6" id="KW-1185">Reference proteome</keyword>
<organism evidence="5 6">
    <name type="scientific">Aspergillus keveii</name>
    <dbReference type="NCBI Taxonomy" id="714993"/>
    <lineage>
        <taxon>Eukaryota</taxon>
        <taxon>Fungi</taxon>
        <taxon>Dikarya</taxon>
        <taxon>Ascomycota</taxon>
        <taxon>Pezizomycotina</taxon>
        <taxon>Eurotiomycetes</taxon>
        <taxon>Eurotiomycetidae</taxon>
        <taxon>Eurotiales</taxon>
        <taxon>Aspergillaceae</taxon>
        <taxon>Aspergillus</taxon>
        <taxon>Aspergillus subgen. Nidulantes</taxon>
    </lineage>
</organism>
<proteinExistence type="predicted"/>
<evidence type="ECO:0000259" key="4">
    <source>
        <dbReference type="Pfam" id="PF23865"/>
    </source>
</evidence>
<protein>
    <submittedName>
        <fullName evidence="5">Uncharacterized protein</fullName>
    </submittedName>
</protein>
<evidence type="ECO:0000256" key="2">
    <source>
        <dbReference type="SAM" id="SignalP"/>
    </source>
</evidence>
<dbReference type="EMBL" id="JBFTWV010000150">
    <property type="protein sequence ID" value="KAL2785254.1"/>
    <property type="molecule type" value="Genomic_DNA"/>
</dbReference>
<sequence length="885" mass="97932">MVTMLKSLVLATLWLWHAVAASTLREPHFEDLVPVPRQVWDRSLAKRADDAASVGLADSEKFIWASSETPGEKAVVVSMVAYSKQNEKILDMDKFSFALDAGTSCNAEDFSLRFKHPLIYQAAKIAWNWVNYNELRSFVIVPSWKGCGDDRSHDPWVVTKVSFDDKTRKVVLDATLSTWKTVMNTFVLDFGEVVFGGGNNKRDIIPDLDKKFTLDVSSSFPEEIFSWEVETGVLNATLQANCVDCGTEGALVFAGHVEASLGWTGVDVDKFELSVKPQGVKAHVGVSLEFDGEVDFQEFIQPSEEFNLLDIPISGWRIPKVFEFGPSIEINAGYVIDYIGGSAVFSTGVTASIPDTAIAKLDLKAEDSVEVSGWTPEIETDPLVLRAQIDAQTRLYTEIALSVSITVLEDNGFGVDLSLKVPQLTVTTTGGVDAEGFCEADGGVFGVKIDSTIGANLALEGWGEVDGDRVTLADVTLVDAPDLFTFPQLCVAFADLSDGYCLAEEAEDEIDEAEGESSPNKRKRDDLSIIPIESTKTTRDLTVTSTDEVSHYLAPRQSASRRGYNLACDPNGDHRFFALNYPRPGAVRTNTKVPIIKPLVSCSDTATDCVPDTKVQVITTNTQDRAVVRRDNSNSSEPRRWATEHIYEANWIKEYLDYIQKNFTGSATGTCDSELLQFFDTDKKPVPGTVPKPSRAAGPSTYQESLMQNLGTIYTVEERMVLLPMKQNNLKYAMFAQNELIGYFEDSESVHKQGRVKIPNDHFRRTCDITRIITSCRYYDNTEVQARLKNTIVALEGVLKAMDDDARITKPTGFSFVQAHKDWYKEIYDGGIEFTRGKLKSYAEFMVKDTAAMAALPGVVQTQIKGLADGSMLEEYCPDTERSGW</sequence>
<name>A0ABR4FPS9_9EURO</name>
<feature type="region of interest" description="Disordered" evidence="1">
    <location>
        <begin position="507"/>
        <end position="528"/>
    </location>
</feature>
<dbReference type="Proteomes" id="UP001610563">
    <property type="component" value="Unassembled WGS sequence"/>
</dbReference>
<feature type="domain" description="DUF7029" evidence="3">
    <location>
        <begin position="83"/>
        <end position="186"/>
    </location>
</feature>
<keyword evidence="2" id="KW-0732">Signal</keyword>
<accession>A0ABR4FPS9</accession>
<feature type="domain" description="DUF7223" evidence="4">
    <location>
        <begin position="214"/>
        <end position="459"/>
    </location>
</feature>
<evidence type="ECO:0000313" key="5">
    <source>
        <dbReference type="EMBL" id="KAL2785254.1"/>
    </source>
</evidence>
<dbReference type="InterPro" id="IPR054293">
    <property type="entry name" value="DUF7029"/>
</dbReference>
<dbReference type="Pfam" id="PF22974">
    <property type="entry name" value="DUF7029"/>
    <property type="match status" value="1"/>
</dbReference>